<keyword evidence="2" id="KW-0479">Metal-binding</keyword>
<keyword evidence="3" id="KW-0408">Iron</keyword>
<dbReference type="Gene3D" id="1.20.910.10">
    <property type="entry name" value="Heme oxygenase-like"/>
    <property type="match status" value="1"/>
</dbReference>
<dbReference type="InterPro" id="IPR016053">
    <property type="entry name" value="Haem_Oase-like"/>
</dbReference>
<comment type="caution">
    <text evidence="4">The sequence shown here is derived from an EMBL/GenBank/DDBJ whole genome shotgun (WGS) entry which is preliminary data.</text>
</comment>
<accession>A0ABU5RXN3</accession>
<evidence type="ECO:0000256" key="3">
    <source>
        <dbReference type="ARBA" id="ARBA00023004"/>
    </source>
</evidence>
<proteinExistence type="predicted"/>
<dbReference type="Pfam" id="PF01126">
    <property type="entry name" value="Heme_oxygenase"/>
    <property type="match status" value="1"/>
</dbReference>
<sequence>MTTAIPAAISDHARPADVLARKGFGPRVRRLHGRIGAAHHQAEGMAFSRSLLAGQAQPLQLAALIRALAPAYALIEARGPLLAAALGAEGFPWADLARSQALDQDIARLAVVPATPASAAAAIWLEHLQRLAQQAPHRFMAHVYVRYGGDLSGGQQLAEQAKAILASQGLPPVQFWEFQRPIPELKQELHDAIERMDLSEDEELELLEESVIAFQDTQRLLAELGTLAA</sequence>
<keyword evidence="5" id="KW-1185">Reference proteome</keyword>
<protein>
    <submittedName>
        <fullName evidence="4">Biliverdin-producing heme oxygenase</fullName>
    </submittedName>
</protein>
<evidence type="ECO:0000256" key="2">
    <source>
        <dbReference type="ARBA" id="ARBA00022723"/>
    </source>
</evidence>
<dbReference type="Proteomes" id="UP001304461">
    <property type="component" value="Unassembled WGS sequence"/>
</dbReference>
<dbReference type="InterPro" id="IPR002051">
    <property type="entry name" value="Haem_Oase"/>
</dbReference>
<dbReference type="CDD" id="cd19165">
    <property type="entry name" value="HemeO"/>
    <property type="match status" value="1"/>
</dbReference>
<name>A0ABU5RXN3_9CYAN</name>
<dbReference type="EMBL" id="JAYGHX010000012">
    <property type="protein sequence ID" value="MEA5392550.1"/>
    <property type="molecule type" value="Genomic_DNA"/>
</dbReference>
<evidence type="ECO:0000313" key="4">
    <source>
        <dbReference type="EMBL" id="MEA5392550.1"/>
    </source>
</evidence>
<evidence type="ECO:0000256" key="1">
    <source>
        <dbReference type="ARBA" id="ARBA00022617"/>
    </source>
</evidence>
<organism evidence="4 5">
    <name type="scientific">Cyanobium gracile UHCC 0139</name>
    <dbReference type="NCBI Taxonomy" id="3110308"/>
    <lineage>
        <taxon>Bacteria</taxon>
        <taxon>Bacillati</taxon>
        <taxon>Cyanobacteriota</taxon>
        <taxon>Cyanophyceae</taxon>
        <taxon>Synechococcales</taxon>
        <taxon>Prochlorococcaceae</taxon>
        <taxon>Cyanobium</taxon>
    </lineage>
</organism>
<reference evidence="4 5" key="1">
    <citation type="submission" date="2023-12" db="EMBL/GenBank/DDBJ databases">
        <title>Baltic Sea Cyanobacteria.</title>
        <authorList>
            <person name="Delbaje E."/>
            <person name="Fewer D.P."/>
            <person name="Shishido T.K."/>
        </authorList>
    </citation>
    <scope>NUCLEOTIDE SEQUENCE [LARGE SCALE GENOMIC DNA]</scope>
    <source>
        <strain evidence="4 5">UHCC 0139</strain>
    </source>
</reference>
<evidence type="ECO:0000313" key="5">
    <source>
        <dbReference type="Proteomes" id="UP001304461"/>
    </source>
</evidence>
<dbReference type="InterPro" id="IPR016084">
    <property type="entry name" value="Haem_Oase-like_multi-hlx"/>
</dbReference>
<dbReference type="PRINTS" id="PR00088">
    <property type="entry name" value="HAEMOXYGNASE"/>
</dbReference>
<gene>
    <name evidence="4" type="ORF">VB738_14900</name>
</gene>
<dbReference type="PANTHER" id="PTHR10720">
    <property type="entry name" value="HEME OXYGENASE"/>
    <property type="match status" value="1"/>
</dbReference>
<dbReference type="PANTHER" id="PTHR10720:SF0">
    <property type="entry name" value="HEME OXYGENASE"/>
    <property type="match status" value="1"/>
</dbReference>
<dbReference type="SUPFAM" id="SSF48613">
    <property type="entry name" value="Heme oxygenase-like"/>
    <property type="match status" value="1"/>
</dbReference>
<dbReference type="RefSeq" id="WP_323306495.1">
    <property type="nucleotide sequence ID" value="NZ_JAYGHX010000012.1"/>
</dbReference>
<keyword evidence="1" id="KW-0349">Heme</keyword>